<feature type="DNA-binding region" description="H-T-H motif" evidence="4">
    <location>
        <begin position="28"/>
        <end position="47"/>
    </location>
</feature>
<dbReference type="Pfam" id="PF21597">
    <property type="entry name" value="TetR_C_43"/>
    <property type="match status" value="1"/>
</dbReference>
<dbReference type="SUPFAM" id="SSF48498">
    <property type="entry name" value="Tetracyclin repressor-like, C-terminal domain"/>
    <property type="match status" value="1"/>
</dbReference>
<evidence type="ECO:0000256" key="1">
    <source>
        <dbReference type="ARBA" id="ARBA00023015"/>
    </source>
</evidence>
<feature type="domain" description="HTH tetR-type" evidence="5">
    <location>
        <begin position="6"/>
        <end position="65"/>
    </location>
</feature>
<evidence type="ECO:0000256" key="2">
    <source>
        <dbReference type="ARBA" id="ARBA00023125"/>
    </source>
</evidence>
<sequence length="183" mass="19221">MRSDAVRNRTRVLETARRLVARDGAAVRMDDVATEAGVAVGTLYRHFGTKEALVAAVVEDSVVAIADRAEASAAALEAGAPAWEVVEDLVQQVARSYQADKAVKAAAALLRPDGAGGETLTAATRRAEAAVGRVLALAQDAGALRPDVTTEDLAVVLAQVPDDPTGRAQERYLRVVLRGLRPD</sequence>
<comment type="caution">
    <text evidence="6">The sequence shown here is derived from an EMBL/GenBank/DDBJ whole genome shotgun (WGS) entry which is preliminary data.</text>
</comment>
<evidence type="ECO:0000259" key="5">
    <source>
        <dbReference type="PROSITE" id="PS50977"/>
    </source>
</evidence>
<dbReference type="PANTHER" id="PTHR30055:SF234">
    <property type="entry name" value="HTH-TYPE TRANSCRIPTIONAL REGULATOR BETI"/>
    <property type="match status" value="1"/>
</dbReference>
<keyword evidence="7" id="KW-1185">Reference proteome</keyword>
<evidence type="ECO:0000313" key="7">
    <source>
        <dbReference type="Proteomes" id="UP001596122"/>
    </source>
</evidence>
<dbReference type="PROSITE" id="PS50977">
    <property type="entry name" value="HTH_TETR_2"/>
    <property type="match status" value="1"/>
</dbReference>
<evidence type="ECO:0000313" key="6">
    <source>
        <dbReference type="EMBL" id="MFC5379349.1"/>
    </source>
</evidence>
<dbReference type="InterPro" id="IPR050109">
    <property type="entry name" value="HTH-type_TetR-like_transc_reg"/>
</dbReference>
<dbReference type="Proteomes" id="UP001596122">
    <property type="component" value="Unassembled WGS sequence"/>
</dbReference>
<reference evidence="7" key="1">
    <citation type="journal article" date="2019" name="Int. J. Syst. Evol. Microbiol.">
        <title>The Global Catalogue of Microorganisms (GCM) 10K type strain sequencing project: providing services to taxonomists for standard genome sequencing and annotation.</title>
        <authorList>
            <consortium name="The Broad Institute Genomics Platform"/>
            <consortium name="The Broad Institute Genome Sequencing Center for Infectious Disease"/>
            <person name="Wu L."/>
            <person name="Ma J."/>
        </authorList>
    </citation>
    <scope>NUCLEOTIDE SEQUENCE [LARGE SCALE GENOMIC DNA]</scope>
    <source>
        <strain evidence="7">CCUG 43114</strain>
    </source>
</reference>
<dbReference type="Pfam" id="PF00440">
    <property type="entry name" value="TetR_N"/>
    <property type="match status" value="1"/>
</dbReference>
<organism evidence="6 7">
    <name type="scientific">Aquipuribacter nitratireducens</name>
    <dbReference type="NCBI Taxonomy" id="650104"/>
    <lineage>
        <taxon>Bacteria</taxon>
        <taxon>Bacillati</taxon>
        <taxon>Actinomycetota</taxon>
        <taxon>Actinomycetes</taxon>
        <taxon>Micrococcales</taxon>
        <taxon>Intrasporangiaceae</taxon>
        <taxon>Aquipuribacter</taxon>
    </lineage>
</organism>
<protein>
    <submittedName>
        <fullName evidence="6">TetR/AcrR family transcriptional regulator</fullName>
    </submittedName>
</protein>
<keyword evidence="3" id="KW-0804">Transcription</keyword>
<accession>A0ABW0GI85</accession>
<dbReference type="SUPFAM" id="SSF46689">
    <property type="entry name" value="Homeodomain-like"/>
    <property type="match status" value="1"/>
</dbReference>
<proteinExistence type="predicted"/>
<dbReference type="InterPro" id="IPR049445">
    <property type="entry name" value="TetR_SbtR-like_C"/>
</dbReference>
<dbReference type="PANTHER" id="PTHR30055">
    <property type="entry name" value="HTH-TYPE TRANSCRIPTIONAL REGULATOR RUTR"/>
    <property type="match status" value="1"/>
</dbReference>
<dbReference type="InterPro" id="IPR001647">
    <property type="entry name" value="HTH_TetR"/>
</dbReference>
<dbReference type="InterPro" id="IPR009057">
    <property type="entry name" value="Homeodomain-like_sf"/>
</dbReference>
<dbReference type="RefSeq" id="WP_340266530.1">
    <property type="nucleotide sequence ID" value="NZ_JBBEOG010000001.1"/>
</dbReference>
<dbReference type="Gene3D" id="1.10.357.10">
    <property type="entry name" value="Tetracycline Repressor, domain 2"/>
    <property type="match status" value="1"/>
</dbReference>
<dbReference type="InterPro" id="IPR036271">
    <property type="entry name" value="Tet_transcr_reg_TetR-rel_C_sf"/>
</dbReference>
<dbReference type="PRINTS" id="PR00455">
    <property type="entry name" value="HTHTETR"/>
</dbReference>
<evidence type="ECO:0000256" key="3">
    <source>
        <dbReference type="ARBA" id="ARBA00023163"/>
    </source>
</evidence>
<keyword evidence="1" id="KW-0805">Transcription regulation</keyword>
<name>A0ABW0GI85_9MICO</name>
<gene>
    <name evidence="6" type="ORF">ACFPJ6_00950</name>
</gene>
<evidence type="ECO:0000256" key="4">
    <source>
        <dbReference type="PROSITE-ProRule" id="PRU00335"/>
    </source>
</evidence>
<dbReference type="EMBL" id="JBHSLD010000001">
    <property type="protein sequence ID" value="MFC5379349.1"/>
    <property type="molecule type" value="Genomic_DNA"/>
</dbReference>
<keyword evidence="2 4" id="KW-0238">DNA-binding</keyword>